<dbReference type="eggNOG" id="COG0671">
    <property type="taxonomic scope" value="Bacteria"/>
</dbReference>
<evidence type="ECO:0000259" key="2">
    <source>
        <dbReference type="SMART" id="SM00014"/>
    </source>
</evidence>
<feature type="transmembrane region" description="Helical" evidence="1">
    <location>
        <begin position="196"/>
        <end position="216"/>
    </location>
</feature>
<gene>
    <name evidence="3" type="ORF">SAMN04489860_2151</name>
</gene>
<keyword evidence="4" id="KW-1185">Reference proteome</keyword>
<feature type="transmembrane region" description="Helical" evidence="1">
    <location>
        <begin position="97"/>
        <end position="116"/>
    </location>
</feature>
<dbReference type="Proteomes" id="UP000185663">
    <property type="component" value="Chromosome I"/>
</dbReference>
<sequence length="236" mass="25290">MQSTEQPPVWRTVWPGALLILLGTAGFFGLLDAVTEQDDLFVVDSPVLEWLAENRTPAMTDVMTVVTNAFGPLVLPIVVLAVSLLYAWRTGSWWDPAMLTGAMILASGLSVVLKLLVGRPRPPDEYMSVPGFETSFSFPSGHTIGASTLVLVAGYLIWHRRHGGVRLALWAVASVVIIGLVGGSRLYLGYHFVTDVLAGICVSVVVLGVVVIVTRLHDRAQAADVSPPDPGQPGPR</sequence>
<evidence type="ECO:0000256" key="1">
    <source>
        <dbReference type="SAM" id="Phobius"/>
    </source>
</evidence>
<dbReference type="InterPro" id="IPR000326">
    <property type="entry name" value="PAP2/HPO"/>
</dbReference>
<feature type="transmembrane region" description="Helical" evidence="1">
    <location>
        <begin position="167"/>
        <end position="190"/>
    </location>
</feature>
<dbReference type="Gene3D" id="1.20.144.10">
    <property type="entry name" value="Phosphatidic acid phosphatase type 2/haloperoxidase"/>
    <property type="match status" value="2"/>
</dbReference>
<keyword evidence="1" id="KW-0472">Membrane</keyword>
<feature type="transmembrane region" description="Helical" evidence="1">
    <location>
        <begin position="12"/>
        <end position="31"/>
    </location>
</feature>
<dbReference type="EMBL" id="LT629776">
    <property type="protein sequence ID" value="SDS70002.1"/>
    <property type="molecule type" value="Genomic_DNA"/>
</dbReference>
<name>A0A1H1UBX1_9CELL</name>
<dbReference type="STRING" id="545619.SAMN04489860_2151"/>
<accession>A0A1H1UBX1</accession>
<protein>
    <submittedName>
        <fullName evidence="3">Undecaprenyl-diphosphatase</fullName>
    </submittedName>
</protein>
<evidence type="ECO:0000313" key="3">
    <source>
        <dbReference type="EMBL" id="SDS70002.1"/>
    </source>
</evidence>
<dbReference type="CDD" id="cd03392">
    <property type="entry name" value="PAP2_like_2"/>
    <property type="match status" value="1"/>
</dbReference>
<keyword evidence="1" id="KW-1133">Transmembrane helix</keyword>
<dbReference type="RefSeq" id="WP_083372492.1">
    <property type="nucleotide sequence ID" value="NZ_LT629776.1"/>
</dbReference>
<dbReference type="InterPro" id="IPR036938">
    <property type="entry name" value="PAP2/HPO_sf"/>
</dbReference>
<dbReference type="AlphaFoldDB" id="A0A1H1UBX1"/>
<dbReference type="SUPFAM" id="SSF48317">
    <property type="entry name" value="Acid phosphatase/Vanadium-dependent haloperoxidase"/>
    <property type="match status" value="1"/>
</dbReference>
<dbReference type="Pfam" id="PF01569">
    <property type="entry name" value="PAP2"/>
    <property type="match status" value="1"/>
</dbReference>
<evidence type="ECO:0000313" key="4">
    <source>
        <dbReference type="Proteomes" id="UP000185663"/>
    </source>
</evidence>
<feature type="transmembrane region" description="Helical" evidence="1">
    <location>
        <begin position="136"/>
        <end position="158"/>
    </location>
</feature>
<dbReference type="SMART" id="SM00014">
    <property type="entry name" value="acidPPc"/>
    <property type="match status" value="1"/>
</dbReference>
<organism evidence="3 4">
    <name type="scientific">Paraoerskovia marina</name>
    <dbReference type="NCBI Taxonomy" id="545619"/>
    <lineage>
        <taxon>Bacteria</taxon>
        <taxon>Bacillati</taxon>
        <taxon>Actinomycetota</taxon>
        <taxon>Actinomycetes</taxon>
        <taxon>Micrococcales</taxon>
        <taxon>Cellulomonadaceae</taxon>
        <taxon>Paraoerskovia</taxon>
    </lineage>
</organism>
<keyword evidence="1" id="KW-0812">Transmembrane</keyword>
<proteinExistence type="predicted"/>
<dbReference type="PANTHER" id="PTHR14969:SF13">
    <property type="entry name" value="AT30094P"/>
    <property type="match status" value="1"/>
</dbReference>
<dbReference type="OrthoDB" id="5289372at2"/>
<feature type="domain" description="Phosphatidic acid phosphatase type 2/haloperoxidase" evidence="2">
    <location>
        <begin position="97"/>
        <end position="211"/>
    </location>
</feature>
<dbReference type="PANTHER" id="PTHR14969">
    <property type="entry name" value="SPHINGOSINE-1-PHOSPHATE PHOSPHOHYDROLASE"/>
    <property type="match status" value="1"/>
</dbReference>
<feature type="transmembrane region" description="Helical" evidence="1">
    <location>
        <begin position="69"/>
        <end position="88"/>
    </location>
</feature>
<reference evidence="3 4" key="1">
    <citation type="submission" date="2016-10" db="EMBL/GenBank/DDBJ databases">
        <authorList>
            <person name="de Groot N.N."/>
        </authorList>
    </citation>
    <scope>NUCLEOTIDE SEQUENCE [LARGE SCALE GENOMIC DNA]</scope>
    <source>
        <strain evidence="3 4">DSM 22126</strain>
    </source>
</reference>